<dbReference type="OrthoDB" id="9151855at2"/>
<sequence>MKFKQMALGLALSLSWLSGDALADALVNARYETVQCASPCRAEEAKRVQWWLMREADQVEIRTLYQNGEPAHHSSLWLKKPAGQFNYVYLMHGERRAIDYADVDLKLLNIKTDPQFWQMKSQLVTDSELASLQPVPAASSSAYGYPVEKYIGTLGNGIQSEVWWIPALKLPLKVAYTYPNHTVSIQLQSLQPALQSTQPIEIAPATSLAALSAYQHVDYADLGDMEHNPSEMQWLAKAHGAPGLHAHTH</sequence>
<dbReference type="AlphaFoldDB" id="A0A5B8CRG6"/>
<name>A0A5B8CRG6_9PROT</name>
<dbReference type="EMBL" id="CP040946">
    <property type="protein sequence ID" value="QDC43884.1"/>
    <property type="molecule type" value="Genomic_DNA"/>
</dbReference>
<evidence type="ECO:0000313" key="2">
    <source>
        <dbReference type="EMBL" id="QDC43884.1"/>
    </source>
</evidence>
<feature type="chain" id="PRO_5022899365" evidence="1">
    <location>
        <begin position="24"/>
        <end position="249"/>
    </location>
</feature>
<feature type="signal peptide" evidence="1">
    <location>
        <begin position="1"/>
        <end position="23"/>
    </location>
</feature>
<dbReference type="Proteomes" id="UP000311008">
    <property type="component" value="Chromosome"/>
</dbReference>
<evidence type="ECO:0000313" key="3">
    <source>
        <dbReference type="Proteomes" id="UP000311008"/>
    </source>
</evidence>
<reference evidence="3" key="1">
    <citation type="journal article" date="2019" name="ISME J.">
        <title>Evolution in action: habitat transition from sediment to the pelagial leads to genome streamlining in Methylophilaceae.</title>
        <authorList>
            <person name="Salcher M."/>
            <person name="Schaefle D."/>
            <person name="Kaspar M."/>
            <person name="Neuenschwander S.M."/>
            <person name="Ghai R."/>
        </authorList>
    </citation>
    <scope>NUCLEOTIDE SEQUENCE [LARGE SCALE GENOMIC DNA]</scope>
    <source>
        <strain evidence="3">MMS-M-51</strain>
    </source>
</reference>
<keyword evidence="3" id="KW-1185">Reference proteome</keyword>
<dbReference type="RefSeq" id="WP_140003228.1">
    <property type="nucleotide sequence ID" value="NZ_CP040946.1"/>
</dbReference>
<protein>
    <submittedName>
        <fullName evidence="2">Uncharacterized protein</fullName>
    </submittedName>
</protein>
<proteinExistence type="predicted"/>
<evidence type="ECO:0000256" key="1">
    <source>
        <dbReference type="SAM" id="SignalP"/>
    </source>
</evidence>
<gene>
    <name evidence="2" type="ORF">FIU01_04675</name>
</gene>
<accession>A0A5B8CRG6</accession>
<organism evidence="2 3">
    <name type="scientific">Methylophilus medardicus</name>
    <dbReference type="NCBI Taxonomy" id="2588534"/>
    <lineage>
        <taxon>Bacteria</taxon>
        <taxon>Pseudomonadati</taxon>
        <taxon>Pseudomonadota</taxon>
        <taxon>Betaproteobacteria</taxon>
        <taxon>Nitrosomonadales</taxon>
        <taxon>Methylophilaceae</taxon>
        <taxon>Methylophilus</taxon>
    </lineage>
</organism>
<dbReference type="KEGG" id="mmec:FIU01_04675"/>
<keyword evidence="1" id="KW-0732">Signal</keyword>